<dbReference type="EMBL" id="CP056041">
    <property type="protein sequence ID" value="QKZ24048.1"/>
    <property type="molecule type" value="Genomic_DNA"/>
</dbReference>
<protein>
    <submittedName>
        <fullName evidence="2">Uncharacterized protein</fullName>
    </submittedName>
</protein>
<proteinExistence type="predicted"/>
<name>A0A7H8TLS7_STRCX</name>
<evidence type="ECO:0000313" key="3">
    <source>
        <dbReference type="Proteomes" id="UP000509418"/>
    </source>
</evidence>
<dbReference type="Proteomes" id="UP000509418">
    <property type="component" value="Chromosome"/>
</dbReference>
<keyword evidence="3" id="KW-1185">Reference proteome</keyword>
<feature type="region of interest" description="Disordered" evidence="1">
    <location>
        <begin position="32"/>
        <end position="86"/>
    </location>
</feature>
<dbReference type="RefSeq" id="WP_176578631.1">
    <property type="nucleotide sequence ID" value="NZ_CBDRGH010000013.1"/>
</dbReference>
<evidence type="ECO:0000256" key="1">
    <source>
        <dbReference type="SAM" id="MobiDB-lite"/>
    </source>
</evidence>
<reference evidence="2 3" key="1">
    <citation type="submission" date="2020-06" db="EMBL/GenBank/DDBJ databases">
        <title>Genome mining for natural products.</title>
        <authorList>
            <person name="Zhang B."/>
            <person name="Shi J."/>
            <person name="Ge H."/>
        </authorList>
    </citation>
    <scope>NUCLEOTIDE SEQUENCE [LARGE SCALE GENOMIC DNA]</scope>
    <source>
        <strain evidence="2 3">NA02069</strain>
    </source>
</reference>
<sequence>MPGIVEPPGRRRHPLFVLAFTDRFAQPFFEQRGHRQARALGRRHHSTGDRRTYTDAHLHQGGSRHSDAGTRHAREPARLPQSGGER</sequence>
<accession>A0A7H8TLS7</accession>
<feature type="compositionally biased region" description="Basic residues" evidence="1">
    <location>
        <begin position="34"/>
        <end position="45"/>
    </location>
</feature>
<feature type="compositionally biased region" description="Basic and acidic residues" evidence="1">
    <location>
        <begin position="46"/>
        <end position="77"/>
    </location>
</feature>
<dbReference type="AlphaFoldDB" id="A0A7H8TLS7"/>
<organism evidence="2 3">
    <name type="scientific">Streptomyces chartreusis</name>
    <dbReference type="NCBI Taxonomy" id="1969"/>
    <lineage>
        <taxon>Bacteria</taxon>
        <taxon>Bacillati</taxon>
        <taxon>Actinomycetota</taxon>
        <taxon>Actinomycetes</taxon>
        <taxon>Kitasatosporales</taxon>
        <taxon>Streptomycetaceae</taxon>
        <taxon>Streptomyces</taxon>
    </lineage>
</organism>
<evidence type="ECO:0000313" key="2">
    <source>
        <dbReference type="EMBL" id="QKZ24048.1"/>
    </source>
</evidence>
<gene>
    <name evidence="2" type="ORF">HUT05_45945</name>
</gene>